<evidence type="ECO:0000259" key="1">
    <source>
        <dbReference type="PROSITE" id="PS50181"/>
    </source>
</evidence>
<keyword evidence="3" id="KW-1185">Reference proteome</keyword>
<dbReference type="PANTHER" id="PTHR31111">
    <property type="entry name" value="BNAA05G37150D PROTEIN-RELATED"/>
    <property type="match status" value="1"/>
</dbReference>
<dbReference type="NCBIfam" id="TIGR01640">
    <property type="entry name" value="F_box_assoc_1"/>
    <property type="match status" value="1"/>
</dbReference>
<evidence type="ECO:0000313" key="2">
    <source>
        <dbReference type="EMBL" id="KAL1203347.1"/>
    </source>
</evidence>
<sequence>MSSTMKKQKKHVSKEEDVHLTNGLQVNSRTLPTDLIVETLSRLPAKSIARFRCVSKNWGSFVSTPYFTNKFLAVSSARPRLLFTFQTEGKWSFFSSHQSLISDHNSSLLVVDKHMHVARDYSFGICVPACGFLCTKDEWISGGKRDSRMTICNPSTGQFKYLPKVKTRRGQVITYIGYDPIENQVKVLCMTICEKPFKFKAEEHQVLTLGIGSLKWRMIECSLAHYPHNKEICISGVIYYVAVDYESRKTVIVGFDVRNEKFSFIINKATENLGFPSNLINYKGKLGAVYHNASGFIDGRATSLEIWVIDDTEECKWSRHIHILPPIWRNLVGETKVYIVGMIGTNEVVFSPYVLSNPFYIFHLNVERNSIRKVEIHGIGPLRGQSIFTFINFVESVKLIM</sequence>
<proteinExistence type="predicted"/>
<comment type="caution">
    <text evidence="2">The sequence shown here is derived from an EMBL/GenBank/DDBJ whole genome shotgun (WGS) entry which is preliminary data.</text>
</comment>
<dbReference type="Pfam" id="PF08268">
    <property type="entry name" value="FBA_3"/>
    <property type="match status" value="1"/>
</dbReference>
<dbReference type="Gene3D" id="1.20.1280.50">
    <property type="match status" value="1"/>
</dbReference>
<dbReference type="InterPro" id="IPR001810">
    <property type="entry name" value="F-box_dom"/>
</dbReference>
<dbReference type="SUPFAM" id="SSF81383">
    <property type="entry name" value="F-box domain"/>
    <property type="match status" value="1"/>
</dbReference>
<dbReference type="PANTHER" id="PTHR31111:SF132">
    <property type="entry name" value="F-BOX ASSOCIATED UBIQUITINATION EFFECTOR FAMILY PROTEIN-RELATED"/>
    <property type="match status" value="1"/>
</dbReference>
<organism evidence="2 3">
    <name type="scientific">Cardamine amara subsp. amara</name>
    <dbReference type="NCBI Taxonomy" id="228776"/>
    <lineage>
        <taxon>Eukaryota</taxon>
        <taxon>Viridiplantae</taxon>
        <taxon>Streptophyta</taxon>
        <taxon>Embryophyta</taxon>
        <taxon>Tracheophyta</taxon>
        <taxon>Spermatophyta</taxon>
        <taxon>Magnoliopsida</taxon>
        <taxon>eudicotyledons</taxon>
        <taxon>Gunneridae</taxon>
        <taxon>Pentapetalae</taxon>
        <taxon>rosids</taxon>
        <taxon>malvids</taxon>
        <taxon>Brassicales</taxon>
        <taxon>Brassicaceae</taxon>
        <taxon>Cardamineae</taxon>
        <taxon>Cardamine</taxon>
    </lineage>
</organism>
<protein>
    <submittedName>
        <fullName evidence="2">F-box protein</fullName>
    </submittedName>
</protein>
<dbReference type="CDD" id="cd22157">
    <property type="entry name" value="F-box_AtFBW1-like"/>
    <property type="match status" value="1"/>
</dbReference>
<dbReference type="EMBL" id="JBANAX010000560">
    <property type="protein sequence ID" value="KAL1203347.1"/>
    <property type="molecule type" value="Genomic_DNA"/>
</dbReference>
<dbReference type="AlphaFoldDB" id="A0ABD1A944"/>
<dbReference type="InterPro" id="IPR017451">
    <property type="entry name" value="F-box-assoc_interact_dom"/>
</dbReference>
<dbReference type="Pfam" id="PF00646">
    <property type="entry name" value="F-box"/>
    <property type="match status" value="1"/>
</dbReference>
<reference evidence="2 3" key="1">
    <citation type="submission" date="2024-04" db="EMBL/GenBank/DDBJ databases">
        <title>Genome assembly C_amara_ONT_v2.</title>
        <authorList>
            <person name="Yant L."/>
            <person name="Moore C."/>
            <person name="Slenker M."/>
        </authorList>
    </citation>
    <scope>NUCLEOTIDE SEQUENCE [LARGE SCALE GENOMIC DNA]</scope>
    <source>
        <tissue evidence="2">Leaf</tissue>
    </source>
</reference>
<dbReference type="InterPro" id="IPR036047">
    <property type="entry name" value="F-box-like_dom_sf"/>
</dbReference>
<dbReference type="SMART" id="SM00256">
    <property type="entry name" value="FBOX"/>
    <property type="match status" value="1"/>
</dbReference>
<dbReference type="InterPro" id="IPR013187">
    <property type="entry name" value="F-box-assoc_dom_typ3"/>
</dbReference>
<accession>A0ABD1A944</accession>
<dbReference type="PROSITE" id="PS50181">
    <property type="entry name" value="FBOX"/>
    <property type="match status" value="1"/>
</dbReference>
<evidence type="ECO:0000313" key="3">
    <source>
        <dbReference type="Proteomes" id="UP001558713"/>
    </source>
</evidence>
<dbReference type="Proteomes" id="UP001558713">
    <property type="component" value="Unassembled WGS sequence"/>
</dbReference>
<name>A0ABD1A944_CARAN</name>
<feature type="domain" description="F-box" evidence="1">
    <location>
        <begin position="25"/>
        <end position="74"/>
    </location>
</feature>
<gene>
    <name evidence="2" type="ORF">V5N11_031159</name>
</gene>